<reference evidence="1" key="2">
    <citation type="journal article" date="2020" name="Microorganisms">
        <title>Reliable Identification of Environmental Pseudomonas Isolates Using the rpoD Gene.</title>
        <authorList>
            <consortium name="The Broad Institute Genome Sequencing Platform"/>
            <person name="Girard L."/>
            <person name="Lood C."/>
            <person name="Rokni-Zadeh H."/>
            <person name="van Noort V."/>
            <person name="Lavigne R."/>
            <person name="De Mot R."/>
        </authorList>
    </citation>
    <scope>NUCLEOTIDE SEQUENCE</scope>
    <source>
        <strain evidence="1">SWRI10</strain>
    </source>
</reference>
<keyword evidence="4" id="KW-1185">Reference proteome</keyword>
<evidence type="ECO:0000313" key="4">
    <source>
        <dbReference type="Proteomes" id="UP001621534"/>
    </source>
</evidence>
<evidence type="ECO:0008006" key="5">
    <source>
        <dbReference type="Google" id="ProtNLM"/>
    </source>
</evidence>
<evidence type="ECO:0000313" key="3">
    <source>
        <dbReference type="EMBL" id="MFK5733641.1"/>
    </source>
</evidence>
<dbReference type="EMBL" id="JAHWXS010000008">
    <property type="protein sequence ID" value="MFK5733641.1"/>
    <property type="molecule type" value="Genomic_DNA"/>
</dbReference>
<evidence type="ECO:0000313" key="1">
    <source>
        <dbReference type="EMBL" id="MBC3442494.1"/>
    </source>
</evidence>
<dbReference type="InterPro" id="IPR016024">
    <property type="entry name" value="ARM-type_fold"/>
</dbReference>
<dbReference type="Proteomes" id="UP001621534">
    <property type="component" value="Unassembled WGS sequence"/>
</dbReference>
<dbReference type="EMBL" id="JABWRE010000013">
    <property type="protein sequence ID" value="MBC3442494.1"/>
    <property type="molecule type" value="Genomic_DNA"/>
</dbReference>
<dbReference type="InterPro" id="IPR011989">
    <property type="entry name" value="ARM-like"/>
</dbReference>
<comment type="caution">
    <text evidence="1">The sequence shown here is derived from an EMBL/GenBank/DDBJ whole genome shotgun (WGS) entry which is preliminary data.</text>
</comment>
<reference evidence="3" key="5">
    <citation type="submission" date="2021-07" db="EMBL/GenBank/DDBJ databases">
        <authorList>
            <person name="Wevar Oller A.L."/>
            <person name="Talano M.A."/>
            <person name="Torres Tejerizo G.A."/>
            <person name="Agostini E."/>
        </authorList>
    </citation>
    <scope>NUCLEOTIDE SEQUENCE</scope>
    <source>
        <strain evidence="3">AW4</strain>
    </source>
</reference>
<dbReference type="Gene3D" id="1.25.10.10">
    <property type="entry name" value="Leucine-rich Repeat Variant"/>
    <property type="match status" value="1"/>
</dbReference>
<dbReference type="SUPFAM" id="SSF48371">
    <property type="entry name" value="ARM repeat"/>
    <property type="match status" value="1"/>
</dbReference>
<protein>
    <recommendedName>
        <fullName evidence="5">Leucine rich repeat variant</fullName>
    </recommendedName>
</protein>
<accession>A0A923JWU9</accession>
<dbReference type="Proteomes" id="UP000599879">
    <property type="component" value="Unassembled WGS sequence"/>
</dbReference>
<dbReference type="RefSeq" id="WP_186556037.1">
    <property type="nucleotide sequence ID" value="NZ_JABWRE020000001.1"/>
</dbReference>
<evidence type="ECO:0000313" key="2">
    <source>
        <dbReference type="EMBL" id="MBV4535234.1"/>
    </source>
</evidence>
<dbReference type="AlphaFoldDB" id="A0A923JWU9"/>
<proteinExistence type="predicted"/>
<reference evidence="1" key="3">
    <citation type="submission" date="2020-07" db="EMBL/GenBank/DDBJ databases">
        <authorList>
            <person name="Lood C."/>
            <person name="Girard L."/>
        </authorList>
    </citation>
    <scope>NUCLEOTIDE SEQUENCE</scope>
    <source>
        <strain evidence="1">SWRI10</strain>
    </source>
</reference>
<dbReference type="EMBL" id="JABWRE020000001">
    <property type="protein sequence ID" value="MBV4535234.1"/>
    <property type="molecule type" value="Genomic_DNA"/>
</dbReference>
<sequence>MINNADEFKKYVESDDNEQLSKSRDSAPDEVWLEVINKYPELCSQVASNNTISELILEQLSLNESDAIRWDIAMKRRINRATFERLAKDPEPSVRERIACNPKVPRDILEELCKDPDPLVCNAANEKLNLKKSEL</sequence>
<reference evidence="3 4" key="1">
    <citation type="journal article" date="2012" name="Plant Soil">
        <title>Screening of plant growth-promoting traits in arsenic-resistant bacteria isolated from the rhizosphere of soybean plants from Argentinean agricultural soil.</title>
        <authorList>
            <person name="Wevar Oller A.L."/>
            <person name="Talano M.A."/>
            <person name="Agostini E."/>
        </authorList>
    </citation>
    <scope>NUCLEOTIDE SEQUENCE [LARGE SCALE GENOMIC DNA]</scope>
    <source>
        <strain evidence="3 4">AW4</strain>
    </source>
</reference>
<organism evidence="1">
    <name type="scientific">Pseudomonas urmiensis</name>
    <dbReference type="NCBI Taxonomy" id="2745493"/>
    <lineage>
        <taxon>Bacteria</taxon>
        <taxon>Pseudomonadati</taxon>
        <taxon>Pseudomonadota</taxon>
        <taxon>Gammaproteobacteria</taxon>
        <taxon>Pseudomonadales</taxon>
        <taxon>Pseudomonadaceae</taxon>
        <taxon>Pseudomonas</taxon>
    </lineage>
</organism>
<name>A0A923JWU9_9PSED</name>
<reference evidence="2" key="4">
    <citation type="submission" date="2021-06" db="EMBL/GenBank/DDBJ databases">
        <title>Updating the genus Pseudomonas: Description of 43 new species and partition of the Pseudomonas putida group.</title>
        <authorList>
            <person name="Girard L."/>
            <person name="Lood C."/>
            <person name="Vandamme P."/>
            <person name="Rokni-Zadeh H."/>
            <person name="Van Noort V."/>
            <person name="Hofte M."/>
            <person name="Lavigne R."/>
            <person name="De Mot R."/>
        </authorList>
    </citation>
    <scope>NUCLEOTIDE SEQUENCE</scope>
    <source>
        <strain evidence="2">SWRI10</strain>
    </source>
</reference>
<gene>
    <name evidence="2" type="ORF">HU737_004495</name>
    <name evidence="1" type="ORF">HU737_17525</name>
    <name evidence="3" type="ORF">KW869_08860</name>
</gene>